<evidence type="ECO:0000313" key="2">
    <source>
        <dbReference type="EnsemblPlants" id="ORUFI02G18100.1"/>
    </source>
</evidence>
<dbReference type="EnsemblPlants" id="ORUFI02G18100.1">
    <property type="protein sequence ID" value="ORUFI02G18100.1"/>
    <property type="gene ID" value="ORUFI02G18100"/>
</dbReference>
<dbReference type="eggNOG" id="KOG0167">
    <property type="taxonomic scope" value="Eukaryota"/>
</dbReference>
<protein>
    <submittedName>
        <fullName evidence="2">Uncharacterized protein</fullName>
    </submittedName>
</protein>
<feature type="region of interest" description="Disordered" evidence="1">
    <location>
        <begin position="93"/>
        <end position="116"/>
    </location>
</feature>
<feature type="region of interest" description="Disordered" evidence="1">
    <location>
        <begin position="1"/>
        <end position="75"/>
    </location>
</feature>
<dbReference type="HOGENOM" id="CLU_425421_0_0_1"/>
<accession>A0A0E0NF53</accession>
<dbReference type="InterPro" id="IPR011989">
    <property type="entry name" value="ARM-like"/>
</dbReference>
<dbReference type="Proteomes" id="UP000008022">
    <property type="component" value="Unassembled WGS sequence"/>
</dbReference>
<dbReference type="OMA" id="LEVICNQ"/>
<dbReference type="AlphaFoldDB" id="A0A0E0NF53"/>
<evidence type="ECO:0000313" key="3">
    <source>
        <dbReference type="Proteomes" id="UP000008022"/>
    </source>
</evidence>
<evidence type="ECO:0000256" key="1">
    <source>
        <dbReference type="SAM" id="MobiDB-lite"/>
    </source>
</evidence>
<proteinExistence type="predicted"/>
<dbReference type="Gramene" id="ORUFI02G18100.1">
    <property type="protein sequence ID" value="ORUFI02G18100.1"/>
    <property type="gene ID" value="ORUFI02G18100"/>
</dbReference>
<dbReference type="Gene3D" id="1.25.10.10">
    <property type="entry name" value="Leucine-rich Repeat Variant"/>
    <property type="match status" value="1"/>
</dbReference>
<dbReference type="SUPFAM" id="SSF48371">
    <property type="entry name" value="ARM repeat"/>
    <property type="match status" value="1"/>
</dbReference>
<reference evidence="2" key="2">
    <citation type="submission" date="2015-06" db="UniProtKB">
        <authorList>
            <consortium name="EnsemblPlants"/>
        </authorList>
    </citation>
    <scope>IDENTIFICATION</scope>
</reference>
<dbReference type="InterPro" id="IPR016024">
    <property type="entry name" value="ARM-type_fold"/>
</dbReference>
<keyword evidence="3" id="KW-1185">Reference proteome</keyword>
<organism evidence="2 3">
    <name type="scientific">Oryza rufipogon</name>
    <name type="common">Brownbeard rice</name>
    <name type="synonym">Asian wild rice</name>
    <dbReference type="NCBI Taxonomy" id="4529"/>
    <lineage>
        <taxon>Eukaryota</taxon>
        <taxon>Viridiplantae</taxon>
        <taxon>Streptophyta</taxon>
        <taxon>Embryophyta</taxon>
        <taxon>Tracheophyta</taxon>
        <taxon>Spermatophyta</taxon>
        <taxon>Magnoliopsida</taxon>
        <taxon>Liliopsida</taxon>
        <taxon>Poales</taxon>
        <taxon>Poaceae</taxon>
        <taxon>BOP clade</taxon>
        <taxon>Oryzoideae</taxon>
        <taxon>Oryzeae</taxon>
        <taxon>Oryzinae</taxon>
        <taxon>Oryza</taxon>
    </lineage>
</organism>
<name>A0A0E0NF53_ORYRU</name>
<feature type="compositionally biased region" description="Low complexity" evidence="1">
    <location>
        <begin position="1"/>
        <end position="21"/>
    </location>
</feature>
<reference evidence="3" key="1">
    <citation type="submission" date="2013-06" db="EMBL/GenBank/DDBJ databases">
        <authorList>
            <person name="Zhao Q."/>
        </authorList>
    </citation>
    <scope>NUCLEOTIDE SEQUENCE</scope>
    <source>
        <strain evidence="3">cv. W1943</strain>
    </source>
</reference>
<feature type="compositionally biased region" description="Gly residues" evidence="1">
    <location>
        <begin position="52"/>
        <end position="63"/>
    </location>
</feature>
<sequence>MAAGTAAAAAASSMSPQAGSATRAAHGTGERSALPRYVRAREASKHGTGAPSPGGGKGRGGTGMRSAQELASACTGAAVEEVELLRVVEANARDGMGGSRGESSSAPPPPPRSRVLRQGGLEEEYAKNSPSPLGFAPRLIRHDRQTSYELASTSRPPAPEMGEPLRIITKKAMSEKNRAYTGGNQGRSSSALLPQSRFWQGMCEEAKKVLGIAKYSSSPSRLAARILCDKQVLPESAGTSRPVLEFVDESYQQWLCSQKSTSLVADVIAAVYHDQSVLSPSASTGTLSSLLVPSEEKIQAILGNLGKSVLCTEALHQIRILCDSSKGAQSFLNKCPDMIQVLIDLTTEWKSIWTWALEEERLSIVLSLSIHRPNRERIAAQKKLPCFLKQTVEVAIESGASAAASLVKVASIVSILSEFDMFRKSVLDIGVVTLLCNLLNFENDAVRKEAAIAVLALCGYIGNNMVTDDVLLLLDYLPKGPCVLEVICNQTVVEQLVNIVMAEHESGLVTSQGIYSALSLILVITQNDVSKMKVEHMENFMKWLRELSSNELPMQTMFQLIEIISLLSQRLYSHKPKEFVVKWRDDDDQIWYPLYAEVTIGRPISTSKVARRREWTDIRIVRRLRPLRAQEKMLTKLKFCDRYQNYIQGKNTYKQLYRVAMDCNGSKIAPLSFVRKNHAVPGDNCNRPDF</sequence>